<dbReference type="eggNOG" id="ENOG502SI2K">
    <property type="taxonomic scope" value="Eukaryota"/>
</dbReference>
<keyword evidence="1" id="KW-1133">Transmembrane helix</keyword>
<dbReference type="GeneID" id="19172136"/>
<evidence type="ECO:0000313" key="3">
    <source>
        <dbReference type="Proteomes" id="UP000019478"/>
    </source>
</evidence>
<keyword evidence="1" id="KW-0472">Membrane</keyword>
<dbReference type="Proteomes" id="UP000019478">
    <property type="component" value="Unassembled WGS sequence"/>
</dbReference>
<keyword evidence="3" id="KW-1185">Reference proteome</keyword>
<proteinExistence type="predicted"/>
<feature type="transmembrane region" description="Helical" evidence="1">
    <location>
        <begin position="188"/>
        <end position="209"/>
    </location>
</feature>
<dbReference type="AlphaFoldDB" id="W9XGW9"/>
<dbReference type="PANTHER" id="PTHR35043:SF8">
    <property type="entry name" value="DUF4220 DOMAIN-CONTAINING PROTEIN"/>
    <property type="match status" value="1"/>
</dbReference>
<accession>W9XGW9</accession>
<dbReference type="EMBL" id="AMGY01000007">
    <property type="protein sequence ID" value="EXJ79762.1"/>
    <property type="molecule type" value="Genomic_DNA"/>
</dbReference>
<dbReference type="PANTHER" id="PTHR35043">
    <property type="entry name" value="TRANSCRIPTION FACTOR DOMAIN-CONTAINING PROTEIN"/>
    <property type="match status" value="1"/>
</dbReference>
<keyword evidence="1" id="KW-0812">Transmembrane</keyword>
<feature type="transmembrane region" description="Helical" evidence="1">
    <location>
        <begin position="279"/>
        <end position="300"/>
    </location>
</feature>
<dbReference type="OrthoDB" id="9451547at2759"/>
<gene>
    <name evidence="2" type="ORF">A1O3_08045</name>
</gene>
<comment type="caution">
    <text evidence="2">The sequence shown here is derived from an EMBL/GenBank/DDBJ whole genome shotgun (WGS) entry which is preliminary data.</text>
</comment>
<name>W9XGW9_9EURO</name>
<organism evidence="2 3">
    <name type="scientific">Capronia epimyces CBS 606.96</name>
    <dbReference type="NCBI Taxonomy" id="1182542"/>
    <lineage>
        <taxon>Eukaryota</taxon>
        <taxon>Fungi</taxon>
        <taxon>Dikarya</taxon>
        <taxon>Ascomycota</taxon>
        <taxon>Pezizomycotina</taxon>
        <taxon>Eurotiomycetes</taxon>
        <taxon>Chaetothyriomycetidae</taxon>
        <taxon>Chaetothyriales</taxon>
        <taxon>Herpotrichiellaceae</taxon>
        <taxon>Capronia</taxon>
    </lineage>
</organism>
<reference evidence="2 3" key="1">
    <citation type="submission" date="2013-03" db="EMBL/GenBank/DDBJ databases">
        <title>The Genome Sequence of Capronia epimyces CBS 606.96.</title>
        <authorList>
            <consortium name="The Broad Institute Genomics Platform"/>
            <person name="Cuomo C."/>
            <person name="de Hoog S."/>
            <person name="Gorbushina A."/>
            <person name="Walker B."/>
            <person name="Young S.K."/>
            <person name="Zeng Q."/>
            <person name="Gargeya S."/>
            <person name="Fitzgerald M."/>
            <person name="Haas B."/>
            <person name="Abouelleil A."/>
            <person name="Allen A.W."/>
            <person name="Alvarado L."/>
            <person name="Arachchi H.M."/>
            <person name="Berlin A.M."/>
            <person name="Chapman S.B."/>
            <person name="Gainer-Dewar J."/>
            <person name="Goldberg J."/>
            <person name="Griggs A."/>
            <person name="Gujja S."/>
            <person name="Hansen M."/>
            <person name="Howarth C."/>
            <person name="Imamovic A."/>
            <person name="Ireland A."/>
            <person name="Larimer J."/>
            <person name="McCowan C."/>
            <person name="Murphy C."/>
            <person name="Pearson M."/>
            <person name="Poon T.W."/>
            <person name="Priest M."/>
            <person name="Roberts A."/>
            <person name="Saif S."/>
            <person name="Shea T."/>
            <person name="Sisk P."/>
            <person name="Sykes S."/>
            <person name="Wortman J."/>
            <person name="Nusbaum C."/>
            <person name="Birren B."/>
        </authorList>
    </citation>
    <scope>NUCLEOTIDE SEQUENCE [LARGE SCALE GENOMIC DNA]</scope>
    <source>
        <strain evidence="2 3">CBS 606.96</strain>
    </source>
</reference>
<evidence type="ECO:0000256" key="1">
    <source>
        <dbReference type="SAM" id="Phobius"/>
    </source>
</evidence>
<feature type="transmembrane region" description="Helical" evidence="1">
    <location>
        <begin position="221"/>
        <end position="245"/>
    </location>
</feature>
<evidence type="ECO:0000313" key="2">
    <source>
        <dbReference type="EMBL" id="EXJ79762.1"/>
    </source>
</evidence>
<protein>
    <submittedName>
        <fullName evidence="2">Uncharacterized protein</fullName>
    </submittedName>
</protein>
<sequence>MGGFMLECPDYVPFPVDAHQIYYLVTNGFMVFPEIEKKAIWDKNKADGFARLLTSIQVCGFALQCLGRAMQRLPISTLELSTMTFVFCTLPTFFWWRHKPLDVATTIPICLKDQVKIKDVLQSAGARASRPFRSTPLDFVNPRPSRFDFVGPVVWGIDLLFGLGRAHKYGPITSFRNSTRNPPRDARVLDWVVISTISLMYMGFYFIGWNWVFSTVLEQQLWRAATLTLLASFLSYGILFIIIAWRLPAACHLFGVSGANTVLELLFLLPLWLQYSIAVIWIGSYGLARLYIIVEAFIGLRALPPATYNTVNWSNFLPHI</sequence>
<dbReference type="RefSeq" id="XP_007736336.1">
    <property type="nucleotide sequence ID" value="XM_007738146.1"/>
</dbReference>
<dbReference type="HOGENOM" id="CLU_022883_6_0_1"/>